<evidence type="ECO:0000313" key="1">
    <source>
        <dbReference type="EMBL" id="KAI8559976.1"/>
    </source>
</evidence>
<reference evidence="1" key="1">
    <citation type="submission" date="2022-02" db="EMBL/GenBank/DDBJ databases">
        <title>Plant Genome Project.</title>
        <authorList>
            <person name="Zhang R.-G."/>
        </authorList>
    </citation>
    <scope>NUCLEOTIDE SEQUENCE</scope>
    <source>
        <strain evidence="1">AT1</strain>
    </source>
</reference>
<evidence type="ECO:0000313" key="2">
    <source>
        <dbReference type="Proteomes" id="UP001062846"/>
    </source>
</evidence>
<accession>A0ACC0P348</accession>
<comment type="caution">
    <text evidence="1">The sequence shown here is derived from an EMBL/GenBank/DDBJ whole genome shotgun (WGS) entry which is preliminary data.</text>
</comment>
<name>A0ACC0P348_RHOML</name>
<proteinExistence type="predicted"/>
<gene>
    <name evidence="1" type="ORF">RHMOL_Rhmol04G0218800</name>
</gene>
<dbReference type="EMBL" id="CM046391">
    <property type="protein sequence ID" value="KAI8559976.1"/>
    <property type="molecule type" value="Genomic_DNA"/>
</dbReference>
<organism evidence="1 2">
    <name type="scientific">Rhododendron molle</name>
    <name type="common">Chinese azalea</name>
    <name type="synonym">Azalea mollis</name>
    <dbReference type="NCBI Taxonomy" id="49168"/>
    <lineage>
        <taxon>Eukaryota</taxon>
        <taxon>Viridiplantae</taxon>
        <taxon>Streptophyta</taxon>
        <taxon>Embryophyta</taxon>
        <taxon>Tracheophyta</taxon>
        <taxon>Spermatophyta</taxon>
        <taxon>Magnoliopsida</taxon>
        <taxon>eudicotyledons</taxon>
        <taxon>Gunneridae</taxon>
        <taxon>Pentapetalae</taxon>
        <taxon>asterids</taxon>
        <taxon>Ericales</taxon>
        <taxon>Ericaceae</taxon>
        <taxon>Ericoideae</taxon>
        <taxon>Rhodoreae</taxon>
        <taxon>Rhododendron</taxon>
    </lineage>
</organism>
<dbReference type="Proteomes" id="UP001062846">
    <property type="component" value="Chromosome 4"/>
</dbReference>
<sequence length="527" mass="59760">MHPETTTPPGAIVFPQETQEARNAFTVKPGALNNLPTFYGKECDDPYEHVRTFKGLVRNLASNTQYENVCLKLFEATLRDGALMWFRMQKSQSFTTWVQVRDAFYRKYFSEAKTKSFRRQIQRFRQEREESFLKAWERFKELLLRLPHHGFERIQLIGFFHLGFNAETVQHIEYSYKGDDFLSKTADQAWDFLDDLADRQRALEPSNFERSGPSGSNVVPITICDQRLQAQVEKMAQRLEELEVRQVRSVSEVSIEEVCLWFECKGHTATVCPGFITATGASQFNQEEVNAIRAWDPYSNTYNAGWKDHPNFGWSDSRPAGGGQAQPFALPPPQQFQQAQSSRPPQGQVIPFHFQPQPDRGAGPSTRGPPPGYSQMTARDHKLEDNVNFLMQSQMTFQTKIRQQIGALTTQMSQLTTVVGQLQQEKGRFLAQGSTAGAHYLGNSLGSRQEKAKLVTILRSGKEIDKSIPPNQKPAPPPEPDLGKAMVTLFRFDLGKRPGESRGDSRGDVGCIELGIWDIIVVYGDLW</sequence>
<keyword evidence="2" id="KW-1185">Reference proteome</keyword>
<protein>
    <submittedName>
        <fullName evidence="1">Uncharacterized protein</fullName>
    </submittedName>
</protein>